<name>Q6CW40_KLULA</name>
<sequence>MSNTDSSDTDDILTFVLESKGFFHTAGCEIRRSDYGGLGVFALKDLKEDTVLLRIPKSSVFTAENSSIANLLVDSEVKGMLALNIAYIYEVFIFQVESHWYKYLKSISHRQNGSLYLPPAYWEDNEKILLKNTALDVVFEALSPQEEIENGFKVGIALSRKWNEEFGLKIPYLFDFNLEDQKQVSSNFKEFAAIAFAISSRVFEIDNYHDSGLVAIADLFNHHATRPDVRFESMYDVCDMCGELGDCKHVIAETKALDMEMEQRTQRITPRETGTISLSVIEELERELDPSDSESVEETVSDENAEETPEAIMPKNIDTDECVDIILSNDVKAGEEIFNSYGDHSNSYLLARYGFCIEDNPHDVVDLSEELVEYGQKNSKRIGDRMEWWEDEVHAVYKEWYEATREESEEEEEEEEGEEGEEEENENESPASDSDSTSSELSSEETPEENDAWGYVHLKHSGKPNDVLLAILNLLTMSPSMYKNLSSARGDVEKLAKKLPLLEAKLSGDGKRLLKQICAAKKYAKLPSDLKTYNLQQIELLINSEKQILNRVR</sequence>
<accession>Q6CW40</accession>
<dbReference type="EMBL" id="CR382122">
    <property type="protein sequence ID" value="CAH02242.1"/>
    <property type="molecule type" value="Genomic_DNA"/>
</dbReference>
<gene>
    <name evidence="3" type="ORF">KLLA0_B07161g</name>
</gene>
<feature type="compositionally biased region" description="Low complexity" evidence="1">
    <location>
        <begin position="428"/>
        <end position="441"/>
    </location>
</feature>
<evidence type="ECO:0000259" key="2">
    <source>
        <dbReference type="PROSITE" id="PS50280"/>
    </source>
</evidence>
<organism evidence="3 4">
    <name type="scientific">Kluyveromyces lactis (strain ATCC 8585 / CBS 2359 / DSM 70799 / NBRC 1267 / NRRL Y-1140 / WM37)</name>
    <name type="common">Yeast</name>
    <name type="synonym">Candida sphaerica</name>
    <dbReference type="NCBI Taxonomy" id="284590"/>
    <lineage>
        <taxon>Eukaryota</taxon>
        <taxon>Fungi</taxon>
        <taxon>Dikarya</taxon>
        <taxon>Ascomycota</taxon>
        <taxon>Saccharomycotina</taxon>
        <taxon>Saccharomycetes</taxon>
        <taxon>Saccharomycetales</taxon>
        <taxon>Saccharomycetaceae</taxon>
        <taxon>Kluyveromyces</taxon>
    </lineage>
</organism>
<dbReference type="Gene3D" id="3.90.1410.10">
    <property type="entry name" value="set domain protein methyltransferase, domain 1"/>
    <property type="match status" value="1"/>
</dbReference>
<dbReference type="GO" id="GO:0005634">
    <property type="term" value="C:nucleus"/>
    <property type="evidence" value="ECO:0007669"/>
    <property type="project" value="TreeGrafter"/>
</dbReference>
<reference evidence="3 4" key="1">
    <citation type="journal article" date="2004" name="Nature">
        <title>Genome evolution in yeasts.</title>
        <authorList>
            <consortium name="Genolevures"/>
            <person name="Dujon B."/>
            <person name="Sherman D."/>
            <person name="Fischer G."/>
            <person name="Durrens P."/>
            <person name="Casaregola S."/>
            <person name="Lafontaine I."/>
            <person name="de Montigny J."/>
            <person name="Marck C."/>
            <person name="Neuveglise C."/>
            <person name="Talla E."/>
            <person name="Goffard N."/>
            <person name="Frangeul L."/>
            <person name="Aigle M."/>
            <person name="Anthouard V."/>
            <person name="Babour A."/>
            <person name="Barbe V."/>
            <person name="Barnay S."/>
            <person name="Blanchin S."/>
            <person name="Beckerich J.M."/>
            <person name="Beyne E."/>
            <person name="Bleykasten C."/>
            <person name="Boisrame A."/>
            <person name="Boyer J."/>
            <person name="Cattolico L."/>
            <person name="Confanioleri F."/>
            <person name="de Daruvar A."/>
            <person name="Despons L."/>
            <person name="Fabre E."/>
            <person name="Fairhead C."/>
            <person name="Ferry-Dumazet H."/>
            <person name="Groppi A."/>
            <person name="Hantraye F."/>
            <person name="Hennequin C."/>
            <person name="Jauniaux N."/>
            <person name="Joyet P."/>
            <person name="Kachouri R."/>
            <person name="Kerrest A."/>
            <person name="Koszul R."/>
            <person name="Lemaire M."/>
            <person name="Lesur I."/>
            <person name="Ma L."/>
            <person name="Muller H."/>
            <person name="Nicaud J.M."/>
            <person name="Nikolski M."/>
            <person name="Oztas S."/>
            <person name="Ozier-Kalogeropoulos O."/>
            <person name="Pellenz S."/>
            <person name="Potier S."/>
            <person name="Richard G.F."/>
            <person name="Straub M.L."/>
            <person name="Suleau A."/>
            <person name="Swennene D."/>
            <person name="Tekaia F."/>
            <person name="Wesolowski-Louvel M."/>
            <person name="Westhof E."/>
            <person name="Wirth B."/>
            <person name="Zeniou-Meyer M."/>
            <person name="Zivanovic I."/>
            <person name="Bolotin-Fukuhara M."/>
            <person name="Thierry A."/>
            <person name="Bouchier C."/>
            <person name="Caudron B."/>
            <person name="Scarpelli C."/>
            <person name="Gaillardin C."/>
            <person name="Weissenbach J."/>
            <person name="Wincker P."/>
            <person name="Souciet J.L."/>
        </authorList>
    </citation>
    <scope>NUCLEOTIDE SEQUENCE [LARGE SCALE GENOMIC DNA]</scope>
    <source>
        <strain evidence="4">ATCC 8585 / CBS 2359 / DSM 70799 / NBRC 1267 / NRRL Y-1140 / WM37</strain>
    </source>
</reference>
<dbReference type="PaxDb" id="284590-Q6CW40"/>
<feature type="region of interest" description="Disordered" evidence="1">
    <location>
        <begin position="403"/>
        <end position="449"/>
    </location>
</feature>
<protein>
    <submittedName>
        <fullName evidence="3">KLLA0B07161p</fullName>
    </submittedName>
</protein>
<dbReference type="SUPFAM" id="SSF82199">
    <property type="entry name" value="SET domain"/>
    <property type="match status" value="2"/>
</dbReference>
<dbReference type="FunCoup" id="Q6CW40">
    <property type="interactions" value="160"/>
</dbReference>
<dbReference type="AlphaFoldDB" id="Q6CW40"/>
<dbReference type="PROSITE" id="PS50280">
    <property type="entry name" value="SET"/>
    <property type="match status" value="1"/>
</dbReference>
<dbReference type="PANTHER" id="PTHR13271">
    <property type="entry name" value="UNCHARACTERIZED PUTATIVE METHYLTRANSFERASE"/>
    <property type="match status" value="1"/>
</dbReference>
<keyword evidence="4" id="KW-1185">Reference proteome</keyword>
<feature type="compositionally biased region" description="Acidic residues" evidence="1">
    <location>
        <begin position="407"/>
        <end position="427"/>
    </location>
</feature>
<evidence type="ECO:0000313" key="4">
    <source>
        <dbReference type="Proteomes" id="UP000000598"/>
    </source>
</evidence>
<dbReference type="Pfam" id="PF00856">
    <property type="entry name" value="SET"/>
    <property type="match status" value="1"/>
</dbReference>
<dbReference type="InterPro" id="IPR046341">
    <property type="entry name" value="SET_dom_sf"/>
</dbReference>
<dbReference type="CDD" id="cd10527">
    <property type="entry name" value="SET_LSMT"/>
    <property type="match status" value="1"/>
</dbReference>
<dbReference type="OMA" id="EVDAYHE"/>
<dbReference type="InterPro" id="IPR001214">
    <property type="entry name" value="SET_dom"/>
</dbReference>
<proteinExistence type="predicted"/>
<evidence type="ECO:0000313" key="3">
    <source>
        <dbReference type="EMBL" id="CAH02242.1"/>
    </source>
</evidence>
<feature type="domain" description="SET" evidence="2">
    <location>
        <begin position="26"/>
        <end position="342"/>
    </location>
</feature>
<dbReference type="eggNOG" id="KOG1337">
    <property type="taxonomic scope" value="Eukaryota"/>
</dbReference>
<dbReference type="KEGG" id="kla:KLLA0_B07161g"/>
<dbReference type="InParanoid" id="Q6CW40"/>
<dbReference type="Proteomes" id="UP000000598">
    <property type="component" value="Chromosome B"/>
</dbReference>
<evidence type="ECO:0000256" key="1">
    <source>
        <dbReference type="SAM" id="MobiDB-lite"/>
    </source>
</evidence>
<dbReference type="InterPro" id="IPR050600">
    <property type="entry name" value="SETD3_SETD6_MTase"/>
</dbReference>
<dbReference type="HOGENOM" id="CLU_033565_1_0_1"/>
<dbReference type="GO" id="GO:0016279">
    <property type="term" value="F:protein-lysine N-methyltransferase activity"/>
    <property type="evidence" value="ECO:0007669"/>
    <property type="project" value="TreeGrafter"/>
</dbReference>
<dbReference type="PANTHER" id="PTHR13271:SF128">
    <property type="entry name" value="RIBOSOMAL LYSINE N-METHYLTRANSFERASE 3"/>
    <property type="match status" value="1"/>
</dbReference>
<feature type="region of interest" description="Disordered" evidence="1">
    <location>
        <begin position="287"/>
        <end position="307"/>
    </location>
</feature>
<dbReference type="STRING" id="284590.Q6CW40"/>